<accession>A0ABD5NKE5</accession>
<proteinExistence type="predicted"/>
<evidence type="ECO:0000313" key="2">
    <source>
        <dbReference type="Proteomes" id="UP001595846"/>
    </source>
</evidence>
<dbReference type="EMBL" id="JBHSAQ010000001">
    <property type="protein sequence ID" value="MFC3957321.1"/>
    <property type="molecule type" value="Genomic_DNA"/>
</dbReference>
<dbReference type="GeneID" id="73904509"/>
<protein>
    <submittedName>
        <fullName evidence="1">Uncharacterized protein</fullName>
    </submittedName>
</protein>
<dbReference type="Proteomes" id="UP001595846">
    <property type="component" value="Unassembled WGS sequence"/>
</dbReference>
<keyword evidence="2" id="KW-1185">Reference proteome</keyword>
<dbReference type="AlphaFoldDB" id="A0ABD5NKE5"/>
<organism evidence="1 2">
    <name type="scientific">Halovivax cerinus</name>
    <dbReference type="NCBI Taxonomy" id="1487865"/>
    <lineage>
        <taxon>Archaea</taxon>
        <taxon>Methanobacteriati</taxon>
        <taxon>Methanobacteriota</taxon>
        <taxon>Stenosarchaea group</taxon>
        <taxon>Halobacteria</taxon>
        <taxon>Halobacteriales</taxon>
        <taxon>Natrialbaceae</taxon>
        <taxon>Halovivax</taxon>
    </lineage>
</organism>
<gene>
    <name evidence="1" type="ORF">ACFOUR_02900</name>
</gene>
<evidence type="ECO:0000313" key="1">
    <source>
        <dbReference type="EMBL" id="MFC3957321.1"/>
    </source>
</evidence>
<reference evidence="1 2" key="1">
    <citation type="journal article" date="2019" name="Int. J. Syst. Evol. Microbiol.">
        <title>The Global Catalogue of Microorganisms (GCM) 10K type strain sequencing project: providing services to taxonomists for standard genome sequencing and annotation.</title>
        <authorList>
            <consortium name="The Broad Institute Genomics Platform"/>
            <consortium name="The Broad Institute Genome Sequencing Center for Infectious Disease"/>
            <person name="Wu L."/>
            <person name="Ma J."/>
        </authorList>
    </citation>
    <scope>NUCLEOTIDE SEQUENCE [LARGE SCALE GENOMIC DNA]</scope>
    <source>
        <strain evidence="1 2">IBRC-M 10256</strain>
    </source>
</reference>
<name>A0ABD5NKE5_9EURY</name>
<dbReference type="RefSeq" id="WP_256531754.1">
    <property type="nucleotide sequence ID" value="NZ_CP101824.1"/>
</dbReference>
<comment type="caution">
    <text evidence="1">The sequence shown here is derived from an EMBL/GenBank/DDBJ whole genome shotgun (WGS) entry which is preliminary data.</text>
</comment>
<sequence>MSQSGLSTGSDGEAIHRIASTLDATNVVDVACAVRTCCGSMVRRRYGEEAAATAAVIVASRRSTRAPIDPCSASERLDLEPKAVVRAIVRYETKLSAPASPDERRRLRQTIVAIDELLAALDAGRSNPPRLAGPGFEAVDPRIRALASRPLTDVDADALRRDRTRFESDLALARLGVELFVRLREECSE</sequence>